<organism evidence="1">
    <name type="scientific">marine metagenome</name>
    <dbReference type="NCBI Taxonomy" id="408172"/>
    <lineage>
        <taxon>unclassified sequences</taxon>
        <taxon>metagenomes</taxon>
        <taxon>ecological metagenomes</taxon>
    </lineage>
</organism>
<dbReference type="AlphaFoldDB" id="A0A381XLZ6"/>
<accession>A0A381XLZ6</accession>
<proteinExistence type="predicted"/>
<evidence type="ECO:0000313" key="1">
    <source>
        <dbReference type="EMBL" id="SVA65804.1"/>
    </source>
</evidence>
<gene>
    <name evidence="1" type="ORF">METZ01_LOCUS118658</name>
</gene>
<name>A0A381XLZ6_9ZZZZ</name>
<sequence length="52" mass="5901">WRTNIFSMRPDQISSTLTATSILVTQRSINVLPKCTVSSFFILKNFAVSSHR</sequence>
<protein>
    <submittedName>
        <fullName evidence="1">Uncharacterized protein</fullName>
    </submittedName>
</protein>
<feature type="non-terminal residue" evidence="1">
    <location>
        <position position="52"/>
    </location>
</feature>
<dbReference type="EMBL" id="UINC01015664">
    <property type="protein sequence ID" value="SVA65804.1"/>
    <property type="molecule type" value="Genomic_DNA"/>
</dbReference>
<reference evidence="1" key="1">
    <citation type="submission" date="2018-05" db="EMBL/GenBank/DDBJ databases">
        <authorList>
            <person name="Lanie J.A."/>
            <person name="Ng W.-L."/>
            <person name="Kazmierczak K.M."/>
            <person name="Andrzejewski T.M."/>
            <person name="Davidsen T.M."/>
            <person name="Wayne K.J."/>
            <person name="Tettelin H."/>
            <person name="Glass J.I."/>
            <person name="Rusch D."/>
            <person name="Podicherti R."/>
            <person name="Tsui H.-C.T."/>
            <person name="Winkler M.E."/>
        </authorList>
    </citation>
    <scope>NUCLEOTIDE SEQUENCE</scope>
</reference>
<feature type="non-terminal residue" evidence="1">
    <location>
        <position position="1"/>
    </location>
</feature>